<organism evidence="1">
    <name type="scientific">Lygus hesperus</name>
    <name type="common">Western plant bug</name>
    <dbReference type="NCBI Taxonomy" id="30085"/>
    <lineage>
        <taxon>Eukaryota</taxon>
        <taxon>Metazoa</taxon>
        <taxon>Ecdysozoa</taxon>
        <taxon>Arthropoda</taxon>
        <taxon>Hexapoda</taxon>
        <taxon>Insecta</taxon>
        <taxon>Pterygota</taxon>
        <taxon>Neoptera</taxon>
        <taxon>Paraneoptera</taxon>
        <taxon>Hemiptera</taxon>
        <taxon>Heteroptera</taxon>
        <taxon>Panheteroptera</taxon>
        <taxon>Cimicomorpha</taxon>
        <taxon>Miridae</taxon>
        <taxon>Mirini</taxon>
        <taxon>Lygus</taxon>
    </lineage>
</organism>
<keyword evidence="1" id="KW-0645">Protease</keyword>
<keyword evidence="1" id="KW-0378">Hydrolase</keyword>
<proteinExistence type="predicted"/>
<dbReference type="GO" id="GO:0006508">
    <property type="term" value="P:proteolysis"/>
    <property type="evidence" value="ECO:0007669"/>
    <property type="project" value="UniProtKB-KW"/>
</dbReference>
<evidence type="ECO:0000313" key="1">
    <source>
        <dbReference type="EMBL" id="JAG39168.1"/>
    </source>
</evidence>
<dbReference type="EMBL" id="GBHO01004436">
    <property type="protein sequence ID" value="JAG39168.1"/>
    <property type="molecule type" value="Transcribed_RNA"/>
</dbReference>
<gene>
    <name evidence="1" type="primary">atg4</name>
    <name evidence="1" type="ORF">CM83_42129</name>
</gene>
<reference evidence="1" key="2">
    <citation type="submission" date="2014-07" db="EMBL/GenBank/DDBJ databases">
        <authorList>
            <person name="Hull J."/>
        </authorList>
    </citation>
    <scope>NUCLEOTIDE SEQUENCE</scope>
</reference>
<feature type="non-terminal residue" evidence="1">
    <location>
        <position position="105"/>
    </location>
</feature>
<dbReference type="GO" id="GO:0008233">
    <property type="term" value="F:peptidase activity"/>
    <property type="evidence" value="ECO:0007669"/>
    <property type="project" value="UniProtKB-KW"/>
</dbReference>
<accession>A0A0A9Z746</accession>
<sequence>MAKLESSLLYASACTCLVEDALLFDSPINSHSGRGPGQWFKQSWSSRCKEMRQKLSSSAPITTLRVFIFNGSGDEVERVSTTVLDSPLKGIPTKTTPLLLYLGLT</sequence>
<reference evidence="1" key="1">
    <citation type="journal article" date="2014" name="PLoS ONE">
        <title>Transcriptome-Based Identification of ABC Transporters in the Western Tarnished Plant Bug Lygus hesperus.</title>
        <authorList>
            <person name="Hull J.J."/>
            <person name="Chaney K."/>
            <person name="Geib S.M."/>
            <person name="Fabrick J.A."/>
            <person name="Brent C.S."/>
            <person name="Walsh D."/>
            <person name="Lavine L.C."/>
        </authorList>
    </citation>
    <scope>NUCLEOTIDE SEQUENCE</scope>
</reference>
<dbReference type="AlphaFoldDB" id="A0A0A9Z746"/>
<name>A0A0A9Z746_LYGHE</name>
<protein>
    <submittedName>
        <fullName evidence="1">Putative cysteine protease atg4</fullName>
    </submittedName>
</protein>